<reference evidence="1" key="2">
    <citation type="journal article" date="2023" name="Infect Dis Poverty">
        <title>Chromosome-scale genome of the human blood fluke Schistosoma mekongi and its implications for public health.</title>
        <authorList>
            <person name="Zhou M."/>
            <person name="Xu L."/>
            <person name="Xu D."/>
            <person name="Chen W."/>
            <person name="Khan J."/>
            <person name="Hu Y."/>
            <person name="Huang H."/>
            <person name="Wei H."/>
            <person name="Zhang Y."/>
            <person name="Chusongsang P."/>
            <person name="Tanasarnprasert K."/>
            <person name="Hu X."/>
            <person name="Limpanont Y."/>
            <person name="Lv Z."/>
        </authorList>
    </citation>
    <scope>NUCLEOTIDE SEQUENCE</scope>
    <source>
        <strain evidence="1">LV_2022a</strain>
    </source>
</reference>
<sequence length="86" mass="9735">MMSEFKKEQILEVSNTANEYYCYLSNITRKTYTSHLIYSGANPCLVKDADTLEQIQRVSTKSVAAISGLPYQKRIKRLNIACLVLG</sequence>
<dbReference type="Proteomes" id="UP001292079">
    <property type="component" value="Unassembled WGS sequence"/>
</dbReference>
<dbReference type="AlphaFoldDB" id="A0AAE1ZFH5"/>
<gene>
    <name evidence="1" type="ORF">MN116_002577</name>
</gene>
<reference evidence="1" key="1">
    <citation type="submission" date="2022-04" db="EMBL/GenBank/DDBJ databases">
        <authorList>
            <person name="Xu L."/>
            <person name="Lv Z."/>
        </authorList>
    </citation>
    <scope>NUCLEOTIDE SEQUENCE</scope>
    <source>
        <strain evidence="1">LV_2022a</strain>
    </source>
</reference>
<dbReference type="EMBL" id="JALJAT010000002">
    <property type="protein sequence ID" value="KAK4472342.1"/>
    <property type="molecule type" value="Genomic_DNA"/>
</dbReference>
<comment type="caution">
    <text evidence="1">The sequence shown here is derived from an EMBL/GenBank/DDBJ whole genome shotgun (WGS) entry which is preliminary data.</text>
</comment>
<keyword evidence="2" id="KW-1185">Reference proteome</keyword>
<organism evidence="1 2">
    <name type="scientific">Schistosoma mekongi</name>
    <name type="common">Parasitic worm</name>
    <dbReference type="NCBI Taxonomy" id="38744"/>
    <lineage>
        <taxon>Eukaryota</taxon>
        <taxon>Metazoa</taxon>
        <taxon>Spiralia</taxon>
        <taxon>Lophotrochozoa</taxon>
        <taxon>Platyhelminthes</taxon>
        <taxon>Trematoda</taxon>
        <taxon>Digenea</taxon>
        <taxon>Strigeidida</taxon>
        <taxon>Schistosomatoidea</taxon>
        <taxon>Schistosomatidae</taxon>
        <taxon>Schistosoma</taxon>
    </lineage>
</organism>
<accession>A0AAE1ZFH5</accession>
<evidence type="ECO:0000313" key="1">
    <source>
        <dbReference type="EMBL" id="KAK4472342.1"/>
    </source>
</evidence>
<proteinExistence type="predicted"/>
<name>A0AAE1ZFH5_SCHME</name>
<protein>
    <submittedName>
        <fullName evidence="1">Uncharacterized protein</fullName>
    </submittedName>
</protein>
<evidence type="ECO:0000313" key="2">
    <source>
        <dbReference type="Proteomes" id="UP001292079"/>
    </source>
</evidence>